<dbReference type="AlphaFoldDB" id="A0A2I0R5G0"/>
<keyword evidence="3" id="KW-0378">Hydrolase</keyword>
<evidence type="ECO:0000256" key="1">
    <source>
        <dbReference type="ARBA" id="ARBA00006429"/>
    </source>
</evidence>
<evidence type="ECO:0000256" key="3">
    <source>
        <dbReference type="ARBA" id="ARBA00022801"/>
    </source>
</evidence>
<proteinExistence type="inferred from homology"/>
<dbReference type="Proteomes" id="UP000236654">
    <property type="component" value="Unassembled WGS sequence"/>
</dbReference>
<dbReference type="RefSeq" id="WP_101332925.1">
    <property type="nucleotide sequence ID" value="NZ_PJNI01000001.1"/>
</dbReference>
<comment type="caution">
    <text evidence="4">The sequence shown here is derived from an EMBL/GenBank/DDBJ whole genome shotgun (WGS) entry which is preliminary data.</text>
</comment>
<dbReference type="InterPro" id="IPR044925">
    <property type="entry name" value="His-Me_finger_sf"/>
</dbReference>
<keyword evidence="2" id="KW-0540">Nuclease</keyword>
<protein>
    <submittedName>
        <fullName evidence="4">Ribonuclease</fullName>
    </submittedName>
</protein>
<dbReference type="Pfam" id="PF04231">
    <property type="entry name" value="Endonuclease_1"/>
    <property type="match status" value="1"/>
</dbReference>
<accession>A0A2I0R5G0</accession>
<dbReference type="OrthoDB" id="5485925at2"/>
<keyword evidence="5" id="KW-1185">Reference proteome</keyword>
<dbReference type="InterPro" id="IPR007346">
    <property type="entry name" value="Endonuclease-I"/>
</dbReference>
<dbReference type="GO" id="GO:0016787">
    <property type="term" value="F:hydrolase activity"/>
    <property type="evidence" value="ECO:0007669"/>
    <property type="project" value="UniProtKB-KW"/>
</dbReference>
<dbReference type="EMBL" id="PJNI01000001">
    <property type="protein sequence ID" value="PKR81779.1"/>
    <property type="molecule type" value="Genomic_DNA"/>
</dbReference>
<reference evidence="4 5" key="1">
    <citation type="submission" date="2017-12" db="EMBL/GenBank/DDBJ databases">
        <title>The draft genome sequence of Brumimicrobium saltpan LHR20.</title>
        <authorList>
            <person name="Do Z.-J."/>
            <person name="Luo H.-R."/>
        </authorList>
    </citation>
    <scope>NUCLEOTIDE SEQUENCE [LARGE SCALE GENOMIC DNA]</scope>
    <source>
        <strain evidence="4 5">LHR20</strain>
    </source>
</reference>
<dbReference type="PANTHER" id="PTHR33607">
    <property type="entry name" value="ENDONUCLEASE-1"/>
    <property type="match status" value="1"/>
</dbReference>
<evidence type="ECO:0000313" key="5">
    <source>
        <dbReference type="Proteomes" id="UP000236654"/>
    </source>
</evidence>
<dbReference type="PANTHER" id="PTHR33607:SF2">
    <property type="entry name" value="ENDONUCLEASE-1"/>
    <property type="match status" value="1"/>
</dbReference>
<dbReference type="GO" id="GO:0004518">
    <property type="term" value="F:nuclease activity"/>
    <property type="evidence" value="ECO:0007669"/>
    <property type="project" value="UniProtKB-KW"/>
</dbReference>
<evidence type="ECO:0000256" key="2">
    <source>
        <dbReference type="ARBA" id="ARBA00022722"/>
    </source>
</evidence>
<evidence type="ECO:0000313" key="4">
    <source>
        <dbReference type="EMBL" id="PKR81779.1"/>
    </source>
</evidence>
<gene>
    <name evidence="4" type="ORF">CW751_00105</name>
</gene>
<dbReference type="SUPFAM" id="SSF54060">
    <property type="entry name" value="His-Me finger endonucleases"/>
    <property type="match status" value="1"/>
</dbReference>
<comment type="similarity">
    <text evidence="1">Belongs to the EndA/NucM nuclease family.</text>
</comment>
<name>A0A2I0R5G0_9FLAO</name>
<organism evidence="4 5">
    <name type="scientific">Brumimicrobium salinarum</name>
    <dbReference type="NCBI Taxonomy" id="2058658"/>
    <lineage>
        <taxon>Bacteria</taxon>
        <taxon>Pseudomonadati</taxon>
        <taxon>Bacteroidota</taxon>
        <taxon>Flavobacteriia</taxon>
        <taxon>Flavobacteriales</taxon>
        <taxon>Crocinitomicaceae</taxon>
        <taxon>Brumimicrobium</taxon>
    </lineage>
</organism>
<sequence>MKLYKLLQIQSFFILFFGIGLSTAQVPSGYYSTAEGLTGEALKSALNDIIDDHVKFSYTSSNTDVWDILKETDKDTIDPTKVILIYTGWTVDAEQEYNAGSGWTREHVWAKSRGNFGTSQGAGTDVHALRPCDVSVNSARNNRWFGIGEYEYIDGDGPTGCYTSTSSWVWEPRDEVKGDIARMMFYMDTRYEGENGELDLQLIDSIPSDNNTNEPIHGLFSVLWQWHIEDPVDDWERNRNDVIYSYQQNRNPFIDHPEFVEMIWGTYVGVEDYAKDEPKELIMVLDVLGREVEIERGVLQFYIYSDGSVEKRVLR</sequence>